<comment type="similarity">
    <text evidence="2">Belongs to the bacterial solute-binding protein SsuA/TauA family.</text>
</comment>
<protein>
    <submittedName>
        <fullName evidence="6">NlpA lipoprotein</fullName>
    </submittedName>
</protein>
<evidence type="ECO:0000256" key="2">
    <source>
        <dbReference type="ARBA" id="ARBA00010742"/>
    </source>
</evidence>
<feature type="domain" description="SsuA/THI5-like" evidence="5">
    <location>
        <begin position="35"/>
        <end position="235"/>
    </location>
</feature>
<evidence type="ECO:0000256" key="1">
    <source>
        <dbReference type="ARBA" id="ARBA00004418"/>
    </source>
</evidence>
<evidence type="ECO:0000313" key="6">
    <source>
        <dbReference type="EMBL" id="EEF63401.1"/>
    </source>
</evidence>
<name>B9XA60_PEDPL</name>
<dbReference type="Proteomes" id="UP000003688">
    <property type="component" value="Unassembled WGS sequence"/>
</dbReference>
<evidence type="ECO:0000256" key="4">
    <source>
        <dbReference type="SAM" id="SignalP"/>
    </source>
</evidence>
<evidence type="ECO:0000259" key="5">
    <source>
        <dbReference type="Pfam" id="PF09084"/>
    </source>
</evidence>
<feature type="chain" id="PRO_5002894566" evidence="4">
    <location>
        <begin position="23"/>
        <end position="323"/>
    </location>
</feature>
<feature type="signal peptide" evidence="4">
    <location>
        <begin position="1"/>
        <end position="22"/>
    </location>
</feature>
<comment type="subcellular location">
    <subcellularLocation>
        <location evidence="1">Periplasm</location>
    </subcellularLocation>
</comment>
<evidence type="ECO:0000313" key="7">
    <source>
        <dbReference type="Proteomes" id="UP000003688"/>
    </source>
</evidence>
<dbReference type="STRING" id="320771.Cflav_PD6036"/>
<keyword evidence="3 4" id="KW-0732">Signal</keyword>
<keyword evidence="6" id="KW-0449">Lipoprotein</keyword>
<reference evidence="6 7" key="1">
    <citation type="journal article" date="2011" name="J. Bacteriol.">
        <title>Genome sequence of 'Pedosphaera parvula' Ellin514, an aerobic Verrucomicrobial isolate from pasture soil.</title>
        <authorList>
            <person name="Kant R."/>
            <person name="van Passel M.W."/>
            <person name="Sangwan P."/>
            <person name="Palva A."/>
            <person name="Lucas S."/>
            <person name="Copeland A."/>
            <person name="Lapidus A."/>
            <person name="Glavina Del Rio T."/>
            <person name="Dalin E."/>
            <person name="Tice H."/>
            <person name="Bruce D."/>
            <person name="Goodwin L."/>
            <person name="Pitluck S."/>
            <person name="Chertkov O."/>
            <person name="Larimer F.W."/>
            <person name="Land M.L."/>
            <person name="Hauser L."/>
            <person name="Brettin T.S."/>
            <person name="Detter J.C."/>
            <person name="Han S."/>
            <person name="de Vos W.M."/>
            <person name="Janssen P.H."/>
            <person name="Smidt H."/>
        </authorList>
    </citation>
    <scope>NUCLEOTIDE SEQUENCE [LARGE SCALE GENOMIC DNA]</scope>
    <source>
        <strain evidence="6 7">Ellin514</strain>
    </source>
</reference>
<dbReference type="Gene3D" id="3.40.190.10">
    <property type="entry name" value="Periplasmic binding protein-like II"/>
    <property type="match status" value="2"/>
</dbReference>
<gene>
    <name evidence="6" type="ORF">Cflav_PD6036</name>
</gene>
<dbReference type="OrthoDB" id="9815602at2"/>
<accession>B9XA60</accession>
<comment type="caution">
    <text evidence="6">The sequence shown here is derived from an EMBL/GenBank/DDBJ whole genome shotgun (WGS) entry which is preliminary data.</text>
</comment>
<dbReference type="PANTHER" id="PTHR30024">
    <property type="entry name" value="ALIPHATIC SULFONATES-BINDING PROTEIN-RELATED"/>
    <property type="match status" value="1"/>
</dbReference>
<dbReference type="GO" id="GO:0042597">
    <property type="term" value="C:periplasmic space"/>
    <property type="evidence" value="ECO:0007669"/>
    <property type="project" value="UniProtKB-SubCell"/>
</dbReference>
<dbReference type="Pfam" id="PF09084">
    <property type="entry name" value="NMT1"/>
    <property type="match status" value="1"/>
</dbReference>
<dbReference type="EMBL" id="ABOX02000001">
    <property type="protein sequence ID" value="EEF63401.1"/>
    <property type="molecule type" value="Genomic_DNA"/>
</dbReference>
<dbReference type="InterPro" id="IPR015168">
    <property type="entry name" value="SsuA/THI5"/>
</dbReference>
<dbReference type="AlphaFoldDB" id="B9XA60"/>
<dbReference type="SUPFAM" id="SSF53850">
    <property type="entry name" value="Periplasmic binding protein-like II"/>
    <property type="match status" value="1"/>
</dbReference>
<sequence length="323" mass="34722" precursor="true">MKLKLLITSLLIGLAISAGVQAAPLKIAYSDWPGYTVLEIAKQKGWFKDAGLDVELDWFEYLPSIDAYSAGKVDSVLIVATDAMVTGSTAGKGKIIALLDYSEGSDMIVGAPGIESIKDLKGKDIGIELTLVEHLLLLKALEVNGMKQSDVNLVNTATDKTPQTLASGKVAAIGAWYPISGQALKQVPGAKKLFTSAEAKGLIYDVMNVNPSSYAHHKEEWTKIVAIYYKCVDYLNDPATKDDAIKIMSAKVGADPVAYAKNVPGTHFLTLAEAKERFKVGAGMDSIYGSMDIGNKFNLDNAVYKISQKPAKYLVPEVVMGLK</sequence>
<keyword evidence="7" id="KW-1185">Reference proteome</keyword>
<dbReference type="RefSeq" id="WP_007412708.1">
    <property type="nucleotide sequence ID" value="NZ_ABOX02000001.1"/>
</dbReference>
<proteinExistence type="inferred from homology"/>
<organism evidence="6 7">
    <name type="scientific">Pedosphaera parvula (strain Ellin514)</name>
    <dbReference type="NCBI Taxonomy" id="320771"/>
    <lineage>
        <taxon>Bacteria</taxon>
        <taxon>Pseudomonadati</taxon>
        <taxon>Verrucomicrobiota</taxon>
        <taxon>Pedosphaerae</taxon>
        <taxon>Pedosphaerales</taxon>
        <taxon>Pedosphaeraceae</taxon>
        <taxon>Pedosphaera</taxon>
    </lineage>
</organism>
<evidence type="ECO:0000256" key="3">
    <source>
        <dbReference type="ARBA" id="ARBA00022729"/>
    </source>
</evidence>
<dbReference type="PANTHER" id="PTHR30024:SF47">
    <property type="entry name" value="TAURINE-BINDING PERIPLASMIC PROTEIN"/>
    <property type="match status" value="1"/>
</dbReference>